<dbReference type="PANTHER" id="PTHR43479:SF11">
    <property type="entry name" value="ACREF_ENVCD OPERON REPRESSOR-RELATED"/>
    <property type="match status" value="1"/>
</dbReference>
<dbReference type="InterPro" id="IPR050624">
    <property type="entry name" value="HTH-type_Tx_Regulator"/>
</dbReference>
<dbReference type="PROSITE" id="PS50977">
    <property type="entry name" value="HTH_TETR_2"/>
    <property type="match status" value="1"/>
</dbReference>
<gene>
    <name evidence="4" type="ORF">ACFQAV_09305</name>
</gene>
<dbReference type="PROSITE" id="PS01081">
    <property type="entry name" value="HTH_TETR_1"/>
    <property type="match status" value="1"/>
</dbReference>
<dbReference type="RefSeq" id="WP_137611979.1">
    <property type="nucleotide sequence ID" value="NZ_BJDF01000016.1"/>
</dbReference>
<keyword evidence="1 2" id="KW-0238">DNA-binding</keyword>
<comment type="caution">
    <text evidence="4">The sequence shown here is derived from an EMBL/GenBank/DDBJ whole genome shotgun (WGS) entry which is preliminary data.</text>
</comment>
<evidence type="ECO:0000313" key="5">
    <source>
        <dbReference type="Proteomes" id="UP001596288"/>
    </source>
</evidence>
<proteinExistence type="predicted"/>
<evidence type="ECO:0000259" key="3">
    <source>
        <dbReference type="PROSITE" id="PS50977"/>
    </source>
</evidence>
<dbReference type="EMBL" id="JBHSSF010000021">
    <property type="protein sequence ID" value="MFC6177038.1"/>
    <property type="molecule type" value="Genomic_DNA"/>
</dbReference>
<dbReference type="InterPro" id="IPR023772">
    <property type="entry name" value="DNA-bd_HTH_TetR-type_CS"/>
</dbReference>
<dbReference type="InterPro" id="IPR001647">
    <property type="entry name" value="HTH_TetR"/>
</dbReference>
<dbReference type="Gene3D" id="1.10.357.10">
    <property type="entry name" value="Tetracycline Repressor, domain 2"/>
    <property type="match status" value="1"/>
</dbReference>
<dbReference type="InterPro" id="IPR009057">
    <property type="entry name" value="Homeodomain-like_sf"/>
</dbReference>
<organism evidence="4 5">
    <name type="scientific">Companilactobacillus huachuanensis</name>
    <dbReference type="NCBI Taxonomy" id="2559914"/>
    <lineage>
        <taxon>Bacteria</taxon>
        <taxon>Bacillati</taxon>
        <taxon>Bacillota</taxon>
        <taxon>Bacilli</taxon>
        <taxon>Lactobacillales</taxon>
        <taxon>Lactobacillaceae</taxon>
        <taxon>Companilactobacillus</taxon>
    </lineage>
</organism>
<accession>A0ABW1RPS5</accession>
<dbReference type="SUPFAM" id="SSF46689">
    <property type="entry name" value="Homeodomain-like"/>
    <property type="match status" value="1"/>
</dbReference>
<evidence type="ECO:0000256" key="2">
    <source>
        <dbReference type="PROSITE-ProRule" id="PRU00335"/>
    </source>
</evidence>
<feature type="domain" description="HTH tetR-type" evidence="3">
    <location>
        <begin position="6"/>
        <end position="66"/>
    </location>
</feature>
<evidence type="ECO:0000256" key="1">
    <source>
        <dbReference type="ARBA" id="ARBA00023125"/>
    </source>
</evidence>
<feature type="DNA-binding region" description="H-T-H motif" evidence="2">
    <location>
        <begin position="29"/>
        <end position="48"/>
    </location>
</feature>
<protein>
    <submittedName>
        <fullName evidence="4">TetR/AcrR family transcriptional regulator</fullName>
    </submittedName>
</protein>
<dbReference type="PRINTS" id="PR00455">
    <property type="entry name" value="HTHTETR"/>
</dbReference>
<dbReference type="PANTHER" id="PTHR43479">
    <property type="entry name" value="ACREF/ENVCD OPERON REPRESSOR-RELATED"/>
    <property type="match status" value="1"/>
</dbReference>
<name>A0ABW1RPS5_9LACO</name>
<reference evidence="5" key="1">
    <citation type="journal article" date="2019" name="Int. J. Syst. Evol. Microbiol.">
        <title>The Global Catalogue of Microorganisms (GCM) 10K type strain sequencing project: providing services to taxonomists for standard genome sequencing and annotation.</title>
        <authorList>
            <consortium name="The Broad Institute Genomics Platform"/>
            <consortium name="The Broad Institute Genome Sequencing Center for Infectious Disease"/>
            <person name="Wu L."/>
            <person name="Ma J."/>
        </authorList>
    </citation>
    <scope>NUCLEOTIDE SEQUENCE [LARGE SCALE GENOMIC DNA]</scope>
    <source>
        <strain evidence="5">CCM 8927</strain>
    </source>
</reference>
<evidence type="ECO:0000313" key="4">
    <source>
        <dbReference type="EMBL" id="MFC6177038.1"/>
    </source>
</evidence>
<keyword evidence="5" id="KW-1185">Reference proteome</keyword>
<sequence>MVGLTNQTKNNIIKLTIKIIDEFGYTNISLRKMAKELNLTTGAFYKHFSTKEQLFSEVTVKLSKDIAADAIKNLNKSDIPEKQILQLAYSFLNQYQEHPNIMEFLFFNPTSKSTIADSTTGFEYLDLINHLIAKLIIKRNLDKDKNTLFIQLWSFIQGYGNLIRNNSVQLDKNLIKTTLNDFLRE</sequence>
<dbReference type="Proteomes" id="UP001596288">
    <property type="component" value="Unassembled WGS sequence"/>
</dbReference>
<dbReference type="Pfam" id="PF00440">
    <property type="entry name" value="TetR_N"/>
    <property type="match status" value="1"/>
</dbReference>